<accession>A0AAD9M7I7</accession>
<comment type="caution">
    <text evidence="1">The sequence shown here is derived from an EMBL/GenBank/DDBJ whole genome shotgun (WGS) entry which is preliminary data.</text>
</comment>
<dbReference type="Proteomes" id="UP001232148">
    <property type="component" value="Unassembled WGS sequence"/>
</dbReference>
<dbReference type="AlphaFoldDB" id="A0AAD9M7I7"/>
<proteinExistence type="predicted"/>
<keyword evidence="2" id="KW-1185">Reference proteome</keyword>
<gene>
    <name evidence="1" type="ORF">LX32DRAFT_307613</name>
</gene>
<dbReference type="EMBL" id="MU842811">
    <property type="protein sequence ID" value="KAK2034962.1"/>
    <property type="molecule type" value="Genomic_DNA"/>
</dbReference>
<evidence type="ECO:0000313" key="1">
    <source>
        <dbReference type="EMBL" id="KAK2034962.1"/>
    </source>
</evidence>
<reference evidence="1" key="1">
    <citation type="submission" date="2021-06" db="EMBL/GenBank/DDBJ databases">
        <title>Comparative genomics, transcriptomics and evolutionary studies reveal genomic signatures of adaptation to plant cell wall in hemibiotrophic fungi.</title>
        <authorList>
            <consortium name="DOE Joint Genome Institute"/>
            <person name="Baroncelli R."/>
            <person name="Diaz J.F."/>
            <person name="Benocci T."/>
            <person name="Peng M."/>
            <person name="Battaglia E."/>
            <person name="Haridas S."/>
            <person name="Andreopoulos W."/>
            <person name="Labutti K."/>
            <person name="Pangilinan J."/>
            <person name="Floch G.L."/>
            <person name="Makela M.R."/>
            <person name="Henrissat B."/>
            <person name="Grigoriev I.V."/>
            <person name="Crouch J.A."/>
            <person name="De Vries R.P."/>
            <person name="Sukno S.A."/>
            <person name="Thon M.R."/>
        </authorList>
    </citation>
    <scope>NUCLEOTIDE SEQUENCE</scope>
    <source>
        <strain evidence="1">MAFF235873</strain>
    </source>
</reference>
<organism evidence="1 2">
    <name type="scientific">Colletotrichum zoysiae</name>
    <dbReference type="NCBI Taxonomy" id="1216348"/>
    <lineage>
        <taxon>Eukaryota</taxon>
        <taxon>Fungi</taxon>
        <taxon>Dikarya</taxon>
        <taxon>Ascomycota</taxon>
        <taxon>Pezizomycotina</taxon>
        <taxon>Sordariomycetes</taxon>
        <taxon>Hypocreomycetidae</taxon>
        <taxon>Glomerellales</taxon>
        <taxon>Glomerellaceae</taxon>
        <taxon>Colletotrichum</taxon>
        <taxon>Colletotrichum graminicola species complex</taxon>
    </lineage>
</organism>
<evidence type="ECO:0000313" key="2">
    <source>
        <dbReference type="Proteomes" id="UP001232148"/>
    </source>
</evidence>
<sequence>MQQSCAAACTTTQSPTEQASAKAIGQSIESPAKAVRAFLSCLAVACLLLLFSEEPTAPWTGWRNKIPCTQKRKCVCDATLIIAHLLGLQAIQPSIHTQPTLTLTSWRSVLSACYRASTPMRQVVVSVHT</sequence>
<protein>
    <submittedName>
        <fullName evidence="1">Uncharacterized protein</fullName>
    </submittedName>
</protein>
<name>A0AAD9M7I7_9PEZI</name>